<gene>
    <name evidence="8" type="ORF">BG04_3651</name>
</gene>
<dbReference type="InterPro" id="IPR000760">
    <property type="entry name" value="Inositol_monophosphatase-like"/>
</dbReference>
<dbReference type="PRINTS" id="PR00377">
    <property type="entry name" value="IMPHPHTASES"/>
</dbReference>
<sequence>MTQRWKEIDTYVKEWLKEAGQKIQQSFSKELLIQTKSNPNDLVTNMDKEIEQFFISKINETFPEHHILGEEGYGEELESEEGTIWIIDPIDGTMNFVHQQRNFAISIGIFENGVGQAGYIYDVIHNELYHALKGQGAFMNDIQLPKLEPVPVEQAIISLNATWVTENRRIDPSVLSPLVRKVRGTRSYGSAAIELAYVAAGRLDGYITLRLAPWDFAAGKVLIEEVGGVMTDLEGKPLEILEKSSVFVSKPTLHDEIFRTYLEGKWNK</sequence>
<keyword evidence="5" id="KW-0378">Hydrolase</keyword>
<dbReference type="GO" id="GO:0006020">
    <property type="term" value="P:inositol metabolic process"/>
    <property type="evidence" value="ECO:0007669"/>
    <property type="project" value="TreeGrafter"/>
</dbReference>
<evidence type="ECO:0000256" key="3">
    <source>
        <dbReference type="ARBA" id="ARBA00013106"/>
    </source>
</evidence>
<evidence type="ECO:0000256" key="5">
    <source>
        <dbReference type="ARBA" id="ARBA00022801"/>
    </source>
</evidence>
<evidence type="ECO:0000256" key="1">
    <source>
        <dbReference type="ARBA" id="ARBA00001033"/>
    </source>
</evidence>
<feature type="binding site" evidence="7">
    <location>
        <position position="90"/>
    </location>
    <ligand>
        <name>Mg(2+)</name>
        <dbReference type="ChEBI" id="CHEBI:18420"/>
        <label>2</label>
    </ligand>
</feature>
<dbReference type="EC" id="3.1.3.25" evidence="3"/>
<dbReference type="KEGG" id="bmeg:BG04_3651"/>
<dbReference type="SUPFAM" id="SSF56655">
    <property type="entry name" value="Carbohydrate phosphatase"/>
    <property type="match status" value="1"/>
</dbReference>
<dbReference type="PANTHER" id="PTHR20854:SF4">
    <property type="entry name" value="INOSITOL-1-MONOPHOSPHATASE-RELATED"/>
    <property type="match status" value="1"/>
</dbReference>
<protein>
    <recommendedName>
        <fullName evidence="3">inositol-phosphate phosphatase</fullName>
        <ecNumber evidence="3">3.1.3.25</ecNumber>
    </recommendedName>
</protein>
<dbReference type="PROSITE" id="PS00629">
    <property type="entry name" value="IMP_1"/>
    <property type="match status" value="1"/>
</dbReference>
<evidence type="ECO:0000256" key="6">
    <source>
        <dbReference type="ARBA" id="ARBA00022842"/>
    </source>
</evidence>
<reference evidence="8 9" key="1">
    <citation type="journal article" date="2015" name="Genome Announc.">
        <title>Complete genome sequences for 35 biothreat assay-relevant bacillus species.</title>
        <authorList>
            <person name="Johnson S.L."/>
            <person name="Daligault H.E."/>
            <person name="Davenport K.W."/>
            <person name="Jaissle J."/>
            <person name="Frey K.G."/>
            <person name="Ladner J.T."/>
            <person name="Broomall S.M."/>
            <person name="Bishop-Lilly K.A."/>
            <person name="Bruce D.C."/>
            <person name="Gibbons H.S."/>
            <person name="Coyne S.R."/>
            <person name="Lo C.C."/>
            <person name="Meincke L."/>
            <person name="Munk A.C."/>
            <person name="Koroleva G.I."/>
            <person name="Rosenzweig C.N."/>
            <person name="Palacios G.F."/>
            <person name="Redden C.L."/>
            <person name="Minogue T.D."/>
            <person name="Chain P.S."/>
        </authorList>
    </citation>
    <scope>NUCLEOTIDE SEQUENCE [LARGE SCALE GENOMIC DNA]</scope>
    <source>
        <strain evidence="9">ATCC 14581 / DSM 32 / JCM 2506 / NBRC 15308 / NCIMB 9376 / NCTC 10342 / NRRL B-14308 / VKM B-512</strain>
    </source>
</reference>
<keyword evidence="6 7" id="KW-0460">Magnesium</keyword>
<evidence type="ECO:0000313" key="8">
    <source>
        <dbReference type="EMBL" id="AJI22976.1"/>
    </source>
</evidence>
<dbReference type="CDD" id="cd01637">
    <property type="entry name" value="IMPase_like"/>
    <property type="match status" value="1"/>
</dbReference>
<proteinExistence type="predicted"/>
<dbReference type="InterPro" id="IPR020583">
    <property type="entry name" value="Inositol_monoP_metal-BS"/>
</dbReference>
<dbReference type="AlphaFoldDB" id="A0A0B6AHJ6"/>
<dbReference type="Gene3D" id="3.30.540.10">
    <property type="entry name" value="Fructose-1,6-Bisphosphatase, subunit A, domain 1"/>
    <property type="match status" value="1"/>
</dbReference>
<feature type="binding site" evidence="7">
    <location>
        <position position="70"/>
    </location>
    <ligand>
        <name>Mg(2+)</name>
        <dbReference type="ChEBI" id="CHEBI:18420"/>
        <label>1</label>
        <note>catalytic</note>
    </ligand>
</feature>
<dbReference type="InterPro" id="IPR020550">
    <property type="entry name" value="Inositol_monophosphatase_CS"/>
</dbReference>
<dbReference type="GO" id="GO:0007165">
    <property type="term" value="P:signal transduction"/>
    <property type="evidence" value="ECO:0007669"/>
    <property type="project" value="TreeGrafter"/>
</dbReference>
<dbReference type="Pfam" id="PF00459">
    <property type="entry name" value="Inositol_P"/>
    <property type="match status" value="1"/>
</dbReference>
<dbReference type="RefSeq" id="WP_016763440.1">
    <property type="nucleotide sequence ID" value="NZ_BCVB01000003.1"/>
</dbReference>
<evidence type="ECO:0000313" key="9">
    <source>
        <dbReference type="Proteomes" id="UP000031829"/>
    </source>
</evidence>
<dbReference type="HOGENOM" id="CLU_044118_6_2_9"/>
<dbReference type="EMBL" id="CP009920">
    <property type="protein sequence ID" value="AJI22976.1"/>
    <property type="molecule type" value="Genomic_DNA"/>
</dbReference>
<evidence type="ECO:0000256" key="2">
    <source>
        <dbReference type="ARBA" id="ARBA00001946"/>
    </source>
</evidence>
<evidence type="ECO:0000256" key="4">
    <source>
        <dbReference type="ARBA" id="ARBA00022723"/>
    </source>
</evidence>
<feature type="binding site" evidence="7">
    <location>
        <position position="91"/>
    </location>
    <ligand>
        <name>Mg(2+)</name>
        <dbReference type="ChEBI" id="CHEBI:18420"/>
        <label>1</label>
        <note>catalytic</note>
    </ligand>
</feature>
<feature type="binding site" evidence="7">
    <location>
        <position position="88"/>
    </location>
    <ligand>
        <name>Mg(2+)</name>
        <dbReference type="ChEBI" id="CHEBI:18420"/>
        <label>1</label>
        <note>catalytic</note>
    </ligand>
</feature>
<comment type="cofactor">
    <cofactor evidence="2 7">
        <name>Mg(2+)</name>
        <dbReference type="ChEBI" id="CHEBI:18420"/>
    </cofactor>
</comment>
<dbReference type="Proteomes" id="UP000031829">
    <property type="component" value="Chromosome"/>
</dbReference>
<dbReference type="PROSITE" id="PS00630">
    <property type="entry name" value="IMP_2"/>
    <property type="match status" value="1"/>
</dbReference>
<dbReference type="GO" id="GO:0008934">
    <property type="term" value="F:inositol monophosphate 1-phosphatase activity"/>
    <property type="evidence" value="ECO:0007669"/>
    <property type="project" value="TreeGrafter"/>
</dbReference>
<accession>A0A0B6AHJ6</accession>
<dbReference type="PANTHER" id="PTHR20854">
    <property type="entry name" value="INOSITOL MONOPHOSPHATASE"/>
    <property type="match status" value="1"/>
</dbReference>
<comment type="catalytic activity">
    <reaction evidence="1">
        <text>a myo-inositol phosphate + H2O = myo-inositol + phosphate</text>
        <dbReference type="Rhea" id="RHEA:24056"/>
        <dbReference type="ChEBI" id="CHEBI:15377"/>
        <dbReference type="ChEBI" id="CHEBI:17268"/>
        <dbReference type="ChEBI" id="CHEBI:43474"/>
        <dbReference type="ChEBI" id="CHEBI:84139"/>
        <dbReference type="EC" id="3.1.3.25"/>
    </reaction>
</comment>
<feature type="binding site" evidence="7">
    <location>
        <position position="215"/>
    </location>
    <ligand>
        <name>Mg(2+)</name>
        <dbReference type="ChEBI" id="CHEBI:18420"/>
        <label>1</label>
        <note>catalytic</note>
    </ligand>
</feature>
<organism evidence="8 9">
    <name type="scientific">Priestia megaterium (strain ATCC 14581 / DSM 32 / CCUG 1817 / JCM 2506 / NBRC 15308 / NCIMB 9376 / NCTC 10342 / NRRL B-14308 / VKM B-512 / Ford 19)</name>
    <name type="common">Bacillus megaterium</name>
    <dbReference type="NCBI Taxonomy" id="1348623"/>
    <lineage>
        <taxon>Bacteria</taxon>
        <taxon>Bacillati</taxon>
        <taxon>Bacillota</taxon>
        <taxon>Bacilli</taxon>
        <taxon>Bacillales</taxon>
        <taxon>Bacillaceae</taxon>
        <taxon>Priestia</taxon>
    </lineage>
</organism>
<dbReference type="FunFam" id="3.30.540.10:FF:000003">
    <property type="entry name" value="Inositol-1-monophosphatase"/>
    <property type="match status" value="1"/>
</dbReference>
<evidence type="ECO:0000256" key="7">
    <source>
        <dbReference type="PIRSR" id="PIRSR600760-2"/>
    </source>
</evidence>
<dbReference type="GO" id="GO:0046872">
    <property type="term" value="F:metal ion binding"/>
    <property type="evidence" value="ECO:0007669"/>
    <property type="project" value="UniProtKB-KW"/>
</dbReference>
<dbReference type="GO" id="GO:0046854">
    <property type="term" value="P:phosphatidylinositol phosphate biosynthetic process"/>
    <property type="evidence" value="ECO:0007669"/>
    <property type="project" value="InterPro"/>
</dbReference>
<dbReference type="Gene3D" id="3.40.190.80">
    <property type="match status" value="1"/>
</dbReference>
<dbReference type="GeneID" id="93641706"/>
<keyword evidence="4 7" id="KW-0479">Metal-binding</keyword>
<name>A0A0B6AHJ6_PRIM2</name>